<proteinExistence type="predicted"/>
<accession>A0A516GAJ3</accession>
<dbReference type="Gene3D" id="3.30.70.920">
    <property type="match status" value="1"/>
</dbReference>
<protein>
    <submittedName>
        <fullName evidence="2">Lrp/AsnC family transcriptional regulator</fullName>
    </submittedName>
</protein>
<reference evidence="2 3" key="1">
    <citation type="submission" date="2019-07" db="EMBL/GenBank/DDBJ databases">
        <title>complete genome sequencing of Ornithinimicrobium sp. H23M54.</title>
        <authorList>
            <person name="Bae J.-W."/>
            <person name="Lee S.-Y."/>
        </authorList>
    </citation>
    <scope>NUCLEOTIDE SEQUENCE [LARGE SCALE GENOMIC DNA]</scope>
    <source>
        <strain evidence="2 3">H23M54</strain>
    </source>
</reference>
<dbReference type="GO" id="GO:0005829">
    <property type="term" value="C:cytosol"/>
    <property type="evidence" value="ECO:0007669"/>
    <property type="project" value="TreeGrafter"/>
</dbReference>
<dbReference type="GO" id="GO:0043200">
    <property type="term" value="P:response to amino acid"/>
    <property type="evidence" value="ECO:0007669"/>
    <property type="project" value="TreeGrafter"/>
</dbReference>
<dbReference type="PANTHER" id="PTHR30154:SF34">
    <property type="entry name" value="TRANSCRIPTIONAL REGULATOR AZLB"/>
    <property type="match status" value="1"/>
</dbReference>
<dbReference type="RefSeq" id="WP_143783078.1">
    <property type="nucleotide sequence ID" value="NZ_CP041616.1"/>
</dbReference>
<dbReference type="InterPro" id="IPR011008">
    <property type="entry name" value="Dimeric_a/b-barrel"/>
</dbReference>
<dbReference type="PANTHER" id="PTHR30154">
    <property type="entry name" value="LEUCINE-RESPONSIVE REGULATORY PROTEIN"/>
    <property type="match status" value="1"/>
</dbReference>
<feature type="domain" description="Transcription regulator AsnC/Lrp ligand binding" evidence="1">
    <location>
        <begin position="6"/>
        <end position="77"/>
    </location>
</feature>
<dbReference type="OrthoDB" id="70544at2"/>
<keyword evidence="3" id="KW-1185">Reference proteome</keyword>
<name>A0A516GAJ3_9MICO</name>
<sequence length="93" mass="10002">MISAIVLIKADVARIPEAAQAIAEIEGISEVYSVTGNVDLIAVARVSKHEDFADVIADRLNKIEGVQETETHIAFRTYSSQDLAAAFSIGLDE</sequence>
<evidence type="ECO:0000259" key="1">
    <source>
        <dbReference type="Pfam" id="PF01037"/>
    </source>
</evidence>
<organism evidence="2 3">
    <name type="scientific">Ornithinimicrobium ciconiae</name>
    <dbReference type="NCBI Taxonomy" id="2594265"/>
    <lineage>
        <taxon>Bacteria</taxon>
        <taxon>Bacillati</taxon>
        <taxon>Actinomycetota</taxon>
        <taxon>Actinomycetes</taxon>
        <taxon>Micrococcales</taxon>
        <taxon>Ornithinimicrobiaceae</taxon>
        <taxon>Ornithinimicrobium</taxon>
    </lineage>
</organism>
<dbReference type="AlphaFoldDB" id="A0A516GAJ3"/>
<evidence type="ECO:0000313" key="3">
    <source>
        <dbReference type="Proteomes" id="UP000315395"/>
    </source>
</evidence>
<dbReference type="GO" id="GO:0043565">
    <property type="term" value="F:sequence-specific DNA binding"/>
    <property type="evidence" value="ECO:0007669"/>
    <property type="project" value="TreeGrafter"/>
</dbReference>
<dbReference type="KEGG" id="orz:FNH13_08630"/>
<evidence type="ECO:0000313" key="2">
    <source>
        <dbReference type="EMBL" id="QDO88400.1"/>
    </source>
</evidence>
<gene>
    <name evidence="2" type="ORF">FNH13_08630</name>
</gene>
<dbReference type="InterPro" id="IPR019887">
    <property type="entry name" value="Tscrpt_reg_AsnC/Lrp_C"/>
</dbReference>
<dbReference type="Pfam" id="PF01037">
    <property type="entry name" value="AsnC_trans_reg"/>
    <property type="match status" value="1"/>
</dbReference>
<dbReference type="EMBL" id="CP041616">
    <property type="protein sequence ID" value="QDO88400.1"/>
    <property type="molecule type" value="Genomic_DNA"/>
</dbReference>
<dbReference type="SUPFAM" id="SSF54909">
    <property type="entry name" value="Dimeric alpha+beta barrel"/>
    <property type="match status" value="1"/>
</dbReference>
<dbReference type="Proteomes" id="UP000315395">
    <property type="component" value="Chromosome"/>
</dbReference>